<evidence type="ECO:0000313" key="2">
    <source>
        <dbReference type="EMBL" id="KGO80816.1"/>
    </source>
</evidence>
<reference evidence="2 3" key="1">
    <citation type="submission" date="2013-09" db="EMBL/GenBank/DDBJ databases">
        <authorList>
            <person name="Zeng Z."/>
            <person name="Chen C."/>
        </authorList>
    </citation>
    <scope>NUCLEOTIDE SEQUENCE [LARGE SCALE GENOMIC DNA]</scope>
    <source>
        <strain evidence="2 3">F44-8</strain>
    </source>
</reference>
<evidence type="ECO:0008006" key="4">
    <source>
        <dbReference type="Google" id="ProtNLM"/>
    </source>
</evidence>
<accession>A0A0A2LNA2</accession>
<name>A0A0A2LNA2_9FLAO</name>
<dbReference type="STRING" id="1406840.Q763_09780"/>
<dbReference type="RefSeq" id="WP_035133612.1">
    <property type="nucleotide sequence ID" value="NZ_JRLV01000009.1"/>
</dbReference>
<gene>
    <name evidence="2" type="ORF">Q763_09780</name>
</gene>
<feature type="compositionally biased region" description="Basic and acidic residues" evidence="1">
    <location>
        <begin position="217"/>
        <end position="228"/>
    </location>
</feature>
<sequence>MNQKNLEYLKDQIKYTGFGEGFEAPLKGMMEIEKPVFKLVHETQFGTDKVEARMNFSKSKQTDMYFFNSYQVSVQKENNPDETMKQTFYINKGNNITLKEAYNLMEGRSVNKDLTNKEGQLYNAWLQMDFKQSDDNGNFKIQQYHQNYGYDLEATLSKHPIKELENETYKSNLIDSLKKGNLQSATFQNEGSEQKQYIEANPRFKTINIYDSNMQRVDNRQSKTEKQSEAQSRSAKQEHKGQQQPIADEAPDIPKAKKKRKRPTIT</sequence>
<organism evidence="2 3">
    <name type="scientific">Flavobacterium beibuense F44-8</name>
    <dbReference type="NCBI Taxonomy" id="1406840"/>
    <lineage>
        <taxon>Bacteria</taxon>
        <taxon>Pseudomonadati</taxon>
        <taxon>Bacteroidota</taxon>
        <taxon>Flavobacteriia</taxon>
        <taxon>Flavobacteriales</taxon>
        <taxon>Flavobacteriaceae</taxon>
        <taxon>Flavobacterium</taxon>
    </lineage>
</organism>
<dbReference type="EMBL" id="JRLV01000009">
    <property type="protein sequence ID" value="KGO80816.1"/>
    <property type="molecule type" value="Genomic_DNA"/>
</dbReference>
<dbReference type="AlphaFoldDB" id="A0A0A2LNA2"/>
<proteinExistence type="predicted"/>
<evidence type="ECO:0000256" key="1">
    <source>
        <dbReference type="SAM" id="MobiDB-lite"/>
    </source>
</evidence>
<dbReference type="eggNOG" id="ENOG502Z8XB">
    <property type="taxonomic scope" value="Bacteria"/>
</dbReference>
<keyword evidence="3" id="KW-1185">Reference proteome</keyword>
<feature type="compositionally biased region" description="Basic residues" evidence="1">
    <location>
        <begin position="256"/>
        <end position="266"/>
    </location>
</feature>
<dbReference type="Proteomes" id="UP000030129">
    <property type="component" value="Unassembled WGS sequence"/>
</dbReference>
<comment type="caution">
    <text evidence="2">The sequence shown here is derived from an EMBL/GenBank/DDBJ whole genome shotgun (WGS) entry which is preliminary data.</text>
</comment>
<evidence type="ECO:0000313" key="3">
    <source>
        <dbReference type="Proteomes" id="UP000030129"/>
    </source>
</evidence>
<feature type="region of interest" description="Disordered" evidence="1">
    <location>
        <begin position="212"/>
        <end position="266"/>
    </location>
</feature>
<protein>
    <recommendedName>
        <fullName evidence="4">DUF3945 domain-containing protein</fullName>
    </recommendedName>
</protein>